<reference evidence="2 3" key="1">
    <citation type="journal article" date="2012" name="BMC Genomics">
        <title>Genomic basis of broad host range and environmental adaptability of Rhizobium tropici CIAT 899 and Rhizobium sp. PRF 81 which are used in inoculants for common bean (Phaseolus vulgaris L.).</title>
        <authorList>
            <person name="Ormeno-Orrillo E."/>
            <person name="Menna P."/>
            <person name="Almeida L.G."/>
            <person name="Ollero F.J."/>
            <person name="Nicolas M.F."/>
            <person name="Pains Rodrigues E."/>
            <person name="Shigueyoshi Nakatani A."/>
            <person name="Silva Batista J.S."/>
            <person name="Oliveira Chueire L.M."/>
            <person name="Souza R.C."/>
            <person name="Ribeiro Vasconcelos A.T."/>
            <person name="Megias M."/>
            <person name="Hungria M."/>
            <person name="Martinez-Romero E."/>
        </authorList>
    </citation>
    <scope>NUCLEOTIDE SEQUENCE [LARGE SCALE GENOMIC DNA]</scope>
    <source>
        <strain evidence="2 3">PRF 81</strain>
    </source>
</reference>
<keyword evidence="3" id="KW-1185">Reference proteome</keyword>
<name>N6UAF5_9HYPH</name>
<evidence type="ECO:0000256" key="1">
    <source>
        <dbReference type="SAM" id="SignalP"/>
    </source>
</evidence>
<accession>N6UAF5</accession>
<comment type="caution">
    <text evidence="2">The sequence shown here is derived from an EMBL/GenBank/DDBJ whole genome shotgun (WGS) entry which is preliminary data.</text>
</comment>
<dbReference type="Proteomes" id="UP000012429">
    <property type="component" value="Unassembled WGS sequence"/>
</dbReference>
<dbReference type="PATRIC" id="fig|363754.4.peg.292"/>
<dbReference type="AlphaFoldDB" id="N6UAF5"/>
<keyword evidence="1" id="KW-0732">Signal</keyword>
<feature type="signal peptide" evidence="1">
    <location>
        <begin position="1"/>
        <end position="22"/>
    </location>
</feature>
<dbReference type="RefSeq" id="WP_004107767.1">
    <property type="nucleotide sequence ID" value="NZ_AQHN01000005.1"/>
</dbReference>
<evidence type="ECO:0000313" key="3">
    <source>
        <dbReference type="Proteomes" id="UP000012429"/>
    </source>
</evidence>
<organism evidence="2 3">
    <name type="scientific">Rhizobium freirei PRF 81</name>
    <dbReference type="NCBI Taxonomy" id="363754"/>
    <lineage>
        <taxon>Bacteria</taxon>
        <taxon>Pseudomonadati</taxon>
        <taxon>Pseudomonadota</taxon>
        <taxon>Alphaproteobacteria</taxon>
        <taxon>Hyphomicrobiales</taxon>
        <taxon>Rhizobiaceae</taxon>
        <taxon>Rhizobium/Agrobacterium group</taxon>
        <taxon>Rhizobium</taxon>
    </lineage>
</organism>
<sequence length="249" mass="26979">MKTSLLTAITALLLGGAAGSQAAEFDINGMALGMSADQVIAKFQEVRPDARYEFVKWKLPEGTEWVANGRTLYNDLANPDDMEHERMQFAFTGLGSGNKLFAASRELKFRPSQRPTTESVYAAAVQKFGEPSVTGKSATDIWAAWKFGADDARAEKLKSPIACIGTSDFPVGLDDFTAKKAKQSASMCGIYIDFVVRGDPTGLANELEMKMMDQLHLAQDFQADNSDARKRIDSAKAKNVGNAAPAPKL</sequence>
<dbReference type="EMBL" id="AQHN01000005">
    <property type="protein sequence ID" value="ENN89529.1"/>
    <property type="molecule type" value="Genomic_DNA"/>
</dbReference>
<protein>
    <submittedName>
        <fullName evidence="2">Uncharacterized protein</fullName>
    </submittedName>
</protein>
<proteinExistence type="predicted"/>
<dbReference type="OrthoDB" id="8393663at2"/>
<gene>
    <name evidence="2" type="ORF">RHSP_60552</name>
</gene>
<feature type="chain" id="PRO_5004125337" evidence="1">
    <location>
        <begin position="23"/>
        <end position="249"/>
    </location>
</feature>
<evidence type="ECO:0000313" key="2">
    <source>
        <dbReference type="EMBL" id="ENN89529.1"/>
    </source>
</evidence>